<dbReference type="GO" id="GO:0015948">
    <property type="term" value="P:methanogenesis"/>
    <property type="evidence" value="ECO:0007669"/>
    <property type="project" value="InterPro"/>
</dbReference>
<dbReference type="OrthoDB" id="5418352at2"/>
<sequence>MLYPAEFKFRMSMLDSKEIEMIHQASLEILEKTGVYMPLKKERLEVLKEYGVTVKEYDKRIYFPPKVVEEAIGKAPKNYTLYARNPEYDLPLDGQHGYLSLDGCGVHVVDLETGQVRKSTREDLARAAKVADFLPQISFLWPCVSALDCTPSVQPLYELKTLFENSSKHIQVMTAVDPLNAKGSVEIAASVAGGKDALRRRPIISNFQCSVSPLCFEEKSMEAAFIFAEAGVPVGIMTMPMGGATAPVTVAGNMAVSNAEILAGITVLELLYPGTPTFYGSCATMMDLRTAQITCGAPEDFLMQAAICEMAHYYKIPACVGTFATGAKTFSWQSGMENSISCAVSVWSGADMICGAGMLNGATIFSFEQLLMDCEIFEIIRRLFSGAEVNAETIGLDVINKVGPGNNFLIQKHTMKFARKMWMPSLIQRKSYEEWVRNGKPSPEGLAKEKVLTILNSHQPIPPNNQEELNEIIDYYEHLSRAI</sequence>
<evidence type="ECO:0008006" key="6">
    <source>
        <dbReference type="Google" id="ProtNLM"/>
    </source>
</evidence>
<dbReference type="AlphaFoldDB" id="A0A162N0J6"/>
<dbReference type="GO" id="GO:0032259">
    <property type="term" value="P:methylation"/>
    <property type="evidence" value="ECO:0007669"/>
    <property type="project" value="UniProtKB-KW"/>
</dbReference>
<dbReference type="InterPro" id="IPR038601">
    <property type="entry name" value="MttB-like_sf"/>
</dbReference>
<comment type="similarity">
    <text evidence="1">Belongs to the trimethylamine methyltransferase family.</text>
</comment>
<name>A0A162N0J6_9FIRM</name>
<dbReference type="InterPro" id="IPR010426">
    <property type="entry name" value="MTTB_MeTrfase"/>
</dbReference>
<dbReference type="Proteomes" id="UP000075737">
    <property type="component" value="Unassembled WGS sequence"/>
</dbReference>
<dbReference type="STRING" id="520767.ATZ99_01450"/>
<evidence type="ECO:0000256" key="1">
    <source>
        <dbReference type="ARBA" id="ARBA00007137"/>
    </source>
</evidence>
<keyword evidence="2" id="KW-0489">Methyltransferase</keyword>
<proteinExistence type="inferred from homology"/>
<comment type="caution">
    <text evidence="4">The sequence shown here is derived from an EMBL/GenBank/DDBJ whole genome shotgun (WGS) entry which is preliminary data.</text>
</comment>
<keyword evidence="3" id="KW-0808">Transferase</keyword>
<evidence type="ECO:0000256" key="2">
    <source>
        <dbReference type="ARBA" id="ARBA00022603"/>
    </source>
</evidence>
<dbReference type="RefSeq" id="WP_068747339.1">
    <property type="nucleotide sequence ID" value="NZ_LOHZ01000015.1"/>
</dbReference>
<dbReference type="EMBL" id="LOHZ01000015">
    <property type="protein sequence ID" value="KYO68636.1"/>
    <property type="molecule type" value="Genomic_DNA"/>
</dbReference>
<dbReference type="Gene3D" id="3.20.20.480">
    <property type="entry name" value="Trimethylamine methyltransferase-like"/>
    <property type="match status" value="1"/>
</dbReference>
<gene>
    <name evidence="4" type="ORF">ATZ99_01450</name>
</gene>
<protein>
    <recommendedName>
        <fullName evidence="6">Trimethylamine methyltransferase MttB</fullName>
    </recommendedName>
</protein>
<organism evidence="4 5">
    <name type="scientific">Thermovenabulum gondwanense</name>
    <dbReference type="NCBI Taxonomy" id="520767"/>
    <lineage>
        <taxon>Bacteria</taxon>
        <taxon>Bacillati</taxon>
        <taxon>Bacillota</taxon>
        <taxon>Clostridia</taxon>
        <taxon>Thermosediminibacterales</taxon>
        <taxon>Thermosediminibacteraceae</taxon>
        <taxon>Thermovenabulum</taxon>
    </lineage>
</organism>
<accession>A0A162N0J6</accession>
<dbReference type="Pfam" id="PF06253">
    <property type="entry name" value="MTTB"/>
    <property type="match status" value="1"/>
</dbReference>
<evidence type="ECO:0000313" key="4">
    <source>
        <dbReference type="EMBL" id="KYO68636.1"/>
    </source>
</evidence>
<evidence type="ECO:0000313" key="5">
    <source>
        <dbReference type="Proteomes" id="UP000075737"/>
    </source>
</evidence>
<evidence type="ECO:0000256" key="3">
    <source>
        <dbReference type="ARBA" id="ARBA00022679"/>
    </source>
</evidence>
<reference evidence="4 5" key="1">
    <citation type="submission" date="2015-12" db="EMBL/GenBank/DDBJ databases">
        <title>Draft genome of Thermovenabulum gondwanense isolated from a red thermophilic microbial mat colonisisng an outflow channel of a bore well.</title>
        <authorList>
            <person name="Patel B.K."/>
        </authorList>
    </citation>
    <scope>NUCLEOTIDE SEQUENCE [LARGE SCALE GENOMIC DNA]</scope>
    <source>
        <strain evidence="4 5">R270</strain>
    </source>
</reference>
<dbReference type="GO" id="GO:0008168">
    <property type="term" value="F:methyltransferase activity"/>
    <property type="evidence" value="ECO:0007669"/>
    <property type="project" value="UniProtKB-KW"/>
</dbReference>
<keyword evidence="5" id="KW-1185">Reference proteome</keyword>